<evidence type="ECO:0000313" key="3">
    <source>
        <dbReference type="Proteomes" id="UP000004067"/>
    </source>
</evidence>
<proteinExistence type="predicted"/>
<keyword evidence="1" id="KW-0812">Transmembrane</keyword>
<dbReference type="STRING" id="888060.HMPREF9081_0318"/>
<keyword evidence="3" id="KW-1185">Reference proteome</keyword>
<dbReference type="HOGENOM" id="CLU_1427094_0_0_9"/>
<reference evidence="2 3" key="1">
    <citation type="submission" date="2011-04" db="EMBL/GenBank/DDBJ databases">
        <authorList>
            <person name="Muzny D."/>
            <person name="Qin X."/>
            <person name="Deng J."/>
            <person name="Jiang H."/>
            <person name="Liu Y."/>
            <person name="Qu J."/>
            <person name="Song X.-Z."/>
            <person name="Zhang L."/>
            <person name="Thornton R."/>
            <person name="Coyle M."/>
            <person name="Francisco L."/>
            <person name="Jackson L."/>
            <person name="Javaid M."/>
            <person name="Korchina V."/>
            <person name="Kovar C."/>
            <person name="Mata R."/>
            <person name="Mathew T."/>
            <person name="Ngo R."/>
            <person name="Nguyen L."/>
            <person name="Nguyen N."/>
            <person name="Okwuonu G."/>
            <person name="Ongeri F."/>
            <person name="Pham C."/>
            <person name="Simmons D."/>
            <person name="Wilczek-Boney K."/>
            <person name="Hale W."/>
            <person name="Jakkamsetti A."/>
            <person name="Pham P."/>
            <person name="Ruth R."/>
            <person name="San Lucas F."/>
            <person name="Warren J."/>
            <person name="Zhang J."/>
            <person name="Zhao Z."/>
            <person name="Zhou C."/>
            <person name="Zhu D."/>
            <person name="Lee S."/>
            <person name="Bess C."/>
            <person name="Blankenburg K."/>
            <person name="Forbes L."/>
            <person name="Fu Q."/>
            <person name="Gubbala S."/>
            <person name="Hirani K."/>
            <person name="Jayaseelan J.C."/>
            <person name="Lara F."/>
            <person name="Munidasa M."/>
            <person name="Palculict T."/>
            <person name="Patil S."/>
            <person name="Pu L.-L."/>
            <person name="Saada N."/>
            <person name="Tang L."/>
            <person name="Weissenberger G."/>
            <person name="Zhu Y."/>
            <person name="Hemphill L."/>
            <person name="Shang Y."/>
            <person name="Youmans B."/>
            <person name="Ayvaz T."/>
            <person name="Ross M."/>
            <person name="Santibanez J."/>
            <person name="Aqrawi P."/>
            <person name="Gross S."/>
            <person name="Joshi V."/>
            <person name="Fowler G."/>
            <person name="Nazareth L."/>
            <person name="Reid J."/>
            <person name="Worley K."/>
            <person name="Petrosino J."/>
            <person name="Highlander S."/>
            <person name="Gibbs R."/>
        </authorList>
    </citation>
    <scope>NUCLEOTIDE SEQUENCE [LARGE SCALE GENOMIC DNA]</scope>
    <source>
        <strain evidence="2 3">DSM 2778</strain>
    </source>
</reference>
<dbReference type="eggNOG" id="ENOG5033RHD">
    <property type="taxonomic scope" value="Bacteria"/>
</dbReference>
<gene>
    <name evidence="2" type="ORF">HMPREF9081_0318</name>
</gene>
<accession>F5RJ83</accession>
<evidence type="ECO:0000256" key="1">
    <source>
        <dbReference type="SAM" id="Phobius"/>
    </source>
</evidence>
<evidence type="ECO:0000313" key="2">
    <source>
        <dbReference type="EMBL" id="EGK62069.1"/>
    </source>
</evidence>
<dbReference type="EMBL" id="AFHQ01000007">
    <property type="protein sequence ID" value="EGK62069.1"/>
    <property type="molecule type" value="Genomic_DNA"/>
</dbReference>
<feature type="transmembrane region" description="Helical" evidence="1">
    <location>
        <begin position="39"/>
        <end position="59"/>
    </location>
</feature>
<keyword evidence="1" id="KW-0472">Membrane</keyword>
<organism evidence="2 3">
    <name type="scientific">Centipeda periodontii DSM 2778</name>
    <dbReference type="NCBI Taxonomy" id="888060"/>
    <lineage>
        <taxon>Bacteria</taxon>
        <taxon>Bacillati</taxon>
        <taxon>Bacillota</taxon>
        <taxon>Negativicutes</taxon>
        <taxon>Selenomonadales</taxon>
        <taxon>Selenomonadaceae</taxon>
        <taxon>Centipeda</taxon>
    </lineage>
</organism>
<name>F5RJ83_9FIRM</name>
<protein>
    <submittedName>
        <fullName evidence="2">Uncharacterized protein</fullName>
    </submittedName>
</protein>
<sequence length="224" mass="24273">MTASGGRGARSDTADIMARDALSVYENNHKGAIIMKTRFLSLLCTALFAAGILLGAATASAHGMTYWEATLVLDDTATGGQNQLEPRKATLADARRAIVRAGLADDYQKKDFSGDGMRFITFDFNYAEHFIFRAVTGAKDTRDAGNLTITSYDIMGKSVRTLSGLCVGKSYEDIEEMYGEPSFSETNEDGTTACTYAFDDKAATLTFDIDDAGIIQAIKFRTEI</sequence>
<dbReference type="AlphaFoldDB" id="F5RJ83"/>
<comment type="caution">
    <text evidence="2">The sequence shown here is derived from an EMBL/GenBank/DDBJ whole genome shotgun (WGS) entry which is preliminary data.</text>
</comment>
<dbReference type="Proteomes" id="UP000004067">
    <property type="component" value="Unassembled WGS sequence"/>
</dbReference>
<keyword evidence="1" id="KW-1133">Transmembrane helix</keyword>